<gene>
    <name evidence="1" type="ORF">HNR72_004229</name>
</gene>
<name>A0AA89QA02_STRCU</name>
<keyword evidence="2" id="KW-1185">Reference proteome</keyword>
<reference evidence="1 2" key="1">
    <citation type="submission" date="2020-08" db="EMBL/GenBank/DDBJ databases">
        <title>Sequencing the genomes of 1000 actinobacteria strains.</title>
        <authorList>
            <person name="Klenk H.-P."/>
        </authorList>
    </citation>
    <scope>NUCLEOTIDE SEQUENCE [LARGE SCALE GENOMIC DNA]</scope>
    <source>
        <strain evidence="1 2">DSM 40129</strain>
    </source>
</reference>
<dbReference type="AlphaFoldDB" id="A0AA89QA02"/>
<keyword evidence="1" id="KW-0240">DNA-directed RNA polymerase</keyword>
<proteinExistence type="predicted"/>
<sequence>MVVPHRDAWSTLGRKVLREEVQITDAACPNCGARDLAVRDMRRRDSPTGYAEVKCTTCGHGIYVAGPLSGDQRRRGSGAG</sequence>
<keyword evidence="1" id="KW-0804">Transcription</keyword>
<dbReference type="EMBL" id="JACHLX010000001">
    <property type="protein sequence ID" value="MBB5813201.1"/>
    <property type="molecule type" value="Genomic_DNA"/>
</dbReference>
<accession>A0AA89QA02</accession>
<dbReference type="GO" id="GO:0000428">
    <property type="term" value="C:DNA-directed RNA polymerase complex"/>
    <property type="evidence" value="ECO:0007669"/>
    <property type="project" value="UniProtKB-KW"/>
</dbReference>
<comment type="caution">
    <text evidence="1">The sequence shown here is derived from an EMBL/GenBank/DDBJ whole genome shotgun (WGS) entry which is preliminary data.</text>
</comment>
<evidence type="ECO:0000313" key="1">
    <source>
        <dbReference type="EMBL" id="MBB5813201.1"/>
    </source>
</evidence>
<dbReference type="Proteomes" id="UP000579531">
    <property type="component" value="Unassembled WGS sequence"/>
</dbReference>
<organism evidence="1 2">
    <name type="scientific">Streptomyces collinus</name>
    <dbReference type="NCBI Taxonomy" id="42684"/>
    <lineage>
        <taxon>Bacteria</taxon>
        <taxon>Bacillati</taxon>
        <taxon>Actinomycetota</taxon>
        <taxon>Actinomycetes</taxon>
        <taxon>Kitasatosporales</taxon>
        <taxon>Streptomycetaceae</taxon>
        <taxon>Streptomyces</taxon>
    </lineage>
</organism>
<evidence type="ECO:0000313" key="2">
    <source>
        <dbReference type="Proteomes" id="UP000579531"/>
    </source>
</evidence>
<protein>
    <submittedName>
        <fullName evidence="1">DNA-directed RNA polymerase subunit RPC12/RpoP</fullName>
    </submittedName>
</protein>